<accession>A0ABW8B8Z8</accession>
<dbReference type="EMBL" id="JBITPR010000036">
    <property type="protein sequence ID" value="MFI7871449.1"/>
    <property type="molecule type" value="Genomic_DNA"/>
</dbReference>
<feature type="region of interest" description="Disordered" evidence="1">
    <location>
        <begin position="1"/>
        <end position="22"/>
    </location>
</feature>
<keyword evidence="3" id="KW-1185">Reference proteome</keyword>
<comment type="caution">
    <text evidence="2">The sequence shown here is derived from an EMBL/GenBank/DDBJ whole genome shotgun (WGS) entry which is preliminary data.</text>
</comment>
<gene>
    <name evidence="2" type="ORF">AB4829_12710</name>
</gene>
<organism evidence="2 3">
    <name type="scientific">Streptomyces salinarius</name>
    <dbReference type="NCBI Taxonomy" id="2762598"/>
    <lineage>
        <taxon>Bacteria</taxon>
        <taxon>Bacillati</taxon>
        <taxon>Actinomycetota</taxon>
        <taxon>Actinomycetes</taxon>
        <taxon>Kitasatosporales</taxon>
        <taxon>Streptomycetaceae</taxon>
        <taxon>Streptomyces</taxon>
    </lineage>
</organism>
<dbReference type="RefSeq" id="WP_399592348.1">
    <property type="nucleotide sequence ID" value="NZ_JBITPR010000036.1"/>
</dbReference>
<evidence type="ECO:0000313" key="2">
    <source>
        <dbReference type="EMBL" id="MFI7871449.1"/>
    </source>
</evidence>
<sequence>MEWGSSTASATNKDGIANKKDTEQRAAAYGNLGRESLVFARAHGPGPDQA</sequence>
<evidence type="ECO:0000256" key="1">
    <source>
        <dbReference type="SAM" id="MobiDB-lite"/>
    </source>
</evidence>
<feature type="compositionally biased region" description="Polar residues" evidence="1">
    <location>
        <begin position="1"/>
        <end position="12"/>
    </location>
</feature>
<proteinExistence type="predicted"/>
<reference evidence="2 3" key="1">
    <citation type="submission" date="2024-07" db="EMBL/GenBank/DDBJ databases">
        <title>Whole genome sequencing of Prodigiosin pigment-producing Streptomyces salinarius isolated from rhizosphere soil of Arachis hypogaea.</title>
        <authorList>
            <person name="Vidhya A."/>
            <person name="Ramya S."/>
        </authorList>
    </citation>
    <scope>NUCLEOTIDE SEQUENCE [LARGE SCALE GENOMIC DNA]</scope>
    <source>
        <strain evidence="2 3">VRMG2420</strain>
    </source>
</reference>
<protein>
    <submittedName>
        <fullName evidence="2">Uncharacterized protein</fullName>
    </submittedName>
</protein>
<dbReference type="Proteomes" id="UP001614264">
    <property type="component" value="Unassembled WGS sequence"/>
</dbReference>
<name>A0ABW8B8Z8_9ACTN</name>
<evidence type="ECO:0000313" key="3">
    <source>
        <dbReference type="Proteomes" id="UP001614264"/>
    </source>
</evidence>